<evidence type="ECO:0008006" key="3">
    <source>
        <dbReference type="Google" id="ProtNLM"/>
    </source>
</evidence>
<proteinExistence type="predicted"/>
<keyword evidence="2" id="KW-1185">Reference proteome</keyword>
<dbReference type="InterPro" id="IPR021408">
    <property type="entry name" value="DUF3046"/>
</dbReference>
<evidence type="ECO:0000313" key="1">
    <source>
        <dbReference type="EMBL" id="NYE20775.1"/>
    </source>
</evidence>
<dbReference type="AlphaFoldDB" id="A0A7Y9GQD5"/>
<reference evidence="1 2" key="1">
    <citation type="submission" date="2020-07" db="EMBL/GenBank/DDBJ databases">
        <title>Sequencing the genomes of 1000 actinobacteria strains.</title>
        <authorList>
            <person name="Klenk H.-P."/>
        </authorList>
    </citation>
    <scope>NUCLEOTIDE SEQUENCE [LARGE SCALE GENOMIC DNA]</scope>
    <source>
        <strain evidence="1 2">DSM 24662</strain>
    </source>
</reference>
<organism evidence="1 2">
    <name type="scientific">Microbacterium immunditiarum</name>
    <dbReference type="NCBI Taxonomy" id="337480"/>
    <lineage>
        <taxon>Bacteria</taxon>
        <taxon>Bacillati</taxon>
        <taxon>Actinomycetota</taxon>
        <taxon>Actinomycetes</taxon>
        <taxon>Micrococcales</taxon>
        <taxon>Microbacteriaceae</taxon>
        <taxon>Microbacterium</taxon>
    </lineage>
</organism>
<protein>
    <recommendedName>
        <fullName evidence="3">Signal transduction histidine kinase</fullName>
    </recommendedName>
</protein>
<accession>A0A7Y9GQD5</accession>
<evidence type="ECO:0000313" key="2">
    <source>
        <dbReference type="Proteomes" id="UP000576969"/>
    </source>
</evidence>
<comment type="caution">
    <text evidence="1">The sequence shown here is derived from an EMBL/GenBank/DDBJ whole genome shotgun (WGS) entry which is preliminary data.</text>
</comment>
<name>A0A7Y9GQD5_9MICO</name>
<sequence>MSEFERAVAHEFGPRAGAILTDLVLTGVGDRTANEALEAGVPARDVWLAVCEEMDVPPERRYGVGRLEPRRR</sequence>
<gene>
    <name evidence="1" type="ORF">BJ991_002803</name>
</gene>
<dbReference type="Proteomes" id="UP000576969">
    <property type="component" value="Unassembled WGS sequence"/>
</dbReference>
<dbReference type="EMBL" id="JACCBV010000001">
    <property type="protein sequence ID" value="NYE20775.1"/>
    <property type="molecule type" value="Genomic_DNA"/>
</dbReference>
<dbReference type="Pfam" id="PF11248">
    <property type="entry name" value="DUF3046"/>
    <property type="match status" value="1"/>
</dbReference>